<evidence type="ECO:0000259" key="1">
    <source>
        <dbReference type="Pfam" id="PF16363"/>
    </source>
</evidence>
<dbReference type="EMBL" id="UINC01099746">
    <property type="protein sequence ID" value="SVC59250.1"/>
    <property type="molecule type" value="Genomic_DNA"/>
</dbReference>
<dbReference type="InterPro" id="IPR036291">
    <property type="entry name" value="NAD(P)-bd_dom_sf"/>
</dbReference>
<dbReference type="CDD" id="cd05252">
    <property type="entry name" value="CDP_GD_SDR_e"/>
    <property type="match status" value="1"/>
</dbReference>
<dbReference type="NCBIfam" id="TIGR02622">
    <property type="entry name" value="CDP_4_6_dhtase"/>
    <property type="match status" value="1"/>
</dbReference>
<dbReference type="SUPFAM" id="SSF51735">
    <property type="entry name" value="NAD(P)-binding Rossmann-fold domains"/>
    <property type="match status" value="1"/>
</dbReference>
<dbReference type="InterPro" id="IPR013445">
    <property type="entry name" value="CDP_4_6_deHydtase"/>
</dbReference>
<organism evidence="2">
    <name type="scientific">marine metagenome</name>
    <dbReference type="NCBI Taxonomy" id="408172"/>
    <lineage>
        <taxon>unclassified sequences</taxon>
        <taxon>metagenomes</taxon>
        <taxon>ecological metagenomes</taxon>
    </lineage>
</organism>
<dbReference type="Gene3D" id="3.90.25.10">
    <property type="entry name" value="UDP-galactose 4-epimerase, domain 1"/>
    <property type="match status" value="1"/>
</dbReference>
<dbReference type="InterPro" id="IPR016040">
    <property type="entry name" value="NAD(P)-bd_dom"/>
</dbReference>
<protein>
    <recommendedName>
        <fullName evidence="1">NAD(P)-binding domain-containing protein</fullName>
    </recommendedName>
</protein>
<sequence>MENMAINKNFWRGKKVLITGHTGFKGSWLSLWLQSLGAEVVGVSLDVPTTPSLYEQANVSENMISLREDIRDVVAIRKIFQDHLPEMVFHLAAQPLVRLSYREPVETYEINVMGTLHVLEGIRSVDSVRSAVMITTDKCYQNKEWVWGYRETDTLGGHDPYSSSKGAAELLISSYRNSYFPQDKYSEHKTAIASARAGNVIGGGDWAEDRLIPDIIKAFKNNEKVIIRNPKSTRPWQHVLEPLSGYLKLAEQLEKNGDQYAEAWNFGPAEIDARPVQWIVEKMAKLWGENANWINDKSEHLHEANYLKLDCSKAHMKLNWHPRWDLSETLLRIVEWHKLKDAHNNYRKLC</sequence>
<evidence type="ECO:0000313" key="2">
    <source>
        <dbReference type="EMBL" id="SVC59250.1"/>
    </source>
</evidence>
<gene>
    <name evidence="2" type="ORF">METZ01_LOCUS312104</name>
</gene>
<dbReference type="Pfam" id="PF16363">
    <property type="entry name" value="GDP_Man_Dehyd"/>
    <property type="match status" value="1"/>
</dbReference>
<proteinExistence type="predicted"/>
<feature type="non-terminal residue" evidence="2">
    <location>
        <position position="350"/>
    </location>
</feature>
<dbReference type="AlphaFoldDB" id="A0A382NEY1"/>
<dbReference type="PANTHER" id="PTHR43000">
    <property type="entry name" value="DTDP-D-GLUCOSE 4,6-DEHYDRATASE-RELATED"/>
    <property type="match status" value="1"/>
</dbReference>
<dbReference type="Gene3D" id="3.40.50.720">
    <property type="entry name" value="NAD(P)-binding Rossmann-like Domain"/>
    <property type="match status" value="1"/>
</dbReference>
<reference evidence="2" key="1">
    <citation type="submission" date="2018-05" db="EMBL/GenBank/DDBJ databases">
        <authorList>
            <person name="Lanie J.A."/>
            <person name="Ng W.-L."/>
            <person name="Kazmierczak K.M."/>
            <person name="Andrzejewski T.M."/>
            <person name="Davidsen T.M."/>
            <person name="Wayne K.J."/>
            <person name="Tettelin H."/>
            <person name="Glass J.I."/>
            <person name="Rusch D."/>
            <person name="Podicherti R."/>
            <person name="Tsui H.-C.T."/>
            <person name="Winkler M.E."/>
        </authorList>
    </citation>
    <scope>NUCLEOTIDE SEQUENCE</scope>
</reference>
<feature type="domain" description="NAD(P)-binding" evidence="1">
    <location>
        <begin position="17"/>
        <end position="330"/>
    </location>
</feature>
<accession>A0A382NEY1</accession>
<name>A0A382NEY1_9ZZZZ</name>